<name>A0A8J6LG40_TENMO</name>
<dbReference type="InterPro" id="IPR023393">
    <property type="entry name" value="START-like_dom_sf"/>
</dbReference>
<protein>
    <recommendedName>
        <fullName evidence="8">Rho GTPase-activating protein 7</fullName>
    </recommendedName>
</protein>
<dbReference type="InterPro" id="IPR008936">
    <property type="entry name" value="Rho_GTPase_activation_prot"/>
</dbReference>
<proteinExistence type="predicted"/>
<dbReference type="GO" id="GO:0005096">
    <property type="term" value="F:GTPase activator activity"/>
    <property type="evidence" value="ECO:0007669"/>
    <property type="project" value="UniProtKB-KW"/>
</dbReference>
<dbReference type="Gene3D" id="1.10.555.10">
    <property type="entry name" value="Rho GTPase activation protein"/>
    <property type="match status" value="1"/>
</dbReference>
<dbReference type="AlphaFoldDB" id="A0A8J6LG40"/>
<dbReference type="PROSITE" id="PS50238">
    <property type="entry name" value="RHOGAP"/>
    <property type="match status" value="1"/>
</dbReference>
<dbReference type="GO" id="GO:0030036">
    <property type="term" value="P:actin cytoskeleton organization"/>
    <property type="evidence" value="ECO:0007669"/>
    <property type="project" value="TreeGrafter"/>
</dbReference>
<dbReference type="EMBL" id="JABDTM020011896">
    <property type="protein sequence ID" value="KAH0820445.1"/>
    <property type="molecule type" value="Genomic_DNA"/>
</dbReference>
<feature type="domain" description="START" evidence="5">
    <location>
        <begin position="889"/>
        <end position="1056"/>
    </location>
</feature>
<evidence type="ECO:0000259" key="5">
    <source>
        <dbReference type="PROSITE" id="PS50848"/>
    </source>
</evidence>
<dbReference type="GO" id="GO:0035023">
    <property type="term" value="P:regulation of Rho protein signal transduction"/>
    <property type="evidence" value="ECO:0007669"/>
    <property type="project" value="TreeGrafter"/>
</dbReference>
<organism evidence="6 7">
    <name type="scientific">Tenebrio molitor</name>
    <name type="common">Yellow mealworm beetle</name>
    <dbReference type="NCBI Taxonomy" id="7067"/>
    <lineage>
        <taxon>Eukaryota</taxon>
        <taxon>Metazoa</taxon>
        <taxon>Ecdysozoa</taxon>
        <taxon>Arthropoda</taxon>
        <taxon>Hexapoda</taxon>
        <taxon>Insecta</taxon>
        <taxon>Pterygota</taxon>
        <taxon>Neoptera</taxon>
        <taxon>Endopterygota</taxon>
        <taxon>Coleoptera</taxon>
        <taxon>Polyphaga</taxon>
        <taxon>Cucujiformia</taxon>
        <taxon>Tenebrionidae</taxon>
        <taxon>Tenebrio</taxon>
    </lineage>
</organism>
<sequence length="1106" mass="126667">MSLCDPYQELELYLERAKVGEILQDILPLRPVLVEQSFPKWINATERVVFIFLPSRDVKRFVLVLVFTRNQDPMWLFGEQFVPGNEITQVFENGVVESSSNSVEDDDCKNEKIDYELDPFLLQFNATIKSDLSELLSRYRQRQNGNGVSYAGVNNKVNNEDCFKWSIENLPLLTKENNFYNHDGCERKHFVCKDRLFGGASFESLLGSVAVADNNRINAATQTSPASSPTSTNLTWASECSSSPCLTCTSDSDLIDEDSTSASSSDGKGHPVSAWRKPHWQQMSIKSSSAPVLKKVPIKVSRINHARIGTWLVSTCNMSIRIKEYKFFRSLSVKVNDNWPVRKAEQLWRQMRNHKIAEIEAAEACKWLRATGFPQYAQMYEDLQFPIDVSTVAQDHPLLEPDVLHSLFRRLEILNSCVHIHQQRIAHANTDESEDECCALSDNWTYQTDIRRWSRACKNPPEPEKNAQERDDVFEQHTESPKEKLRRAGSTKFRRRRRDGVIISEGGSPLLDSLTHQLADLKTCELNHISDSECTPKRTQRSSRTKSFDNTDSWLNSQISADDRVLWQALPQDEELSPQKTVNLENGGPSIFSLSCTQLQVLRKLALLKLTAHMEKYCPSHRTGWNWDLPKFIRKIKTPAYKDKTVFGVPLTIMLQRTGQSIPRNIEEALQWLQQNASDHVGLFRKSGVKSRIQLLRSMVDTTSEILNYNDQQSYDVADMIKQYFRELPETLLTNKLSETFILIFQYVPPFLRRESVLCAVLLMPDEHVEVFQFLLHFLLQIAEHSASNQMNESNLALCFAPSLFHYSQSSFKQNLGAPHPKELAETRAGHDCLLYFLKNNDTLFKVPKEFVNQCKTSEFRESRAVKLCELGKSMGGWKEYLHECQMALLKEVKERGRGWIAVSGHNPKVEVSYKKVADGHPLRLWKVAAEVEAPPVDVLHRIIRERHIWDPELHSAKIVSQIEKNCEIFQFVRRKIVPLPNEEYCVLRTWRTDLPKDSCLIIETSVEHQDAVAIPNTARGNVLASRYLIEPCGSGRSKLLHLSRVDSMGKTPEWYQKNYGHICALFVANIVNSFYHVATGPERYGHVSQGLAVNVKRMQLAILTY</sequence>
<feature type="domain" description="Rho-GAP" evidence="4">
    <location>
        <begin position="649"/>
        <end position="845"/>
    </location>
</feature>
<evidence type="ECO:0000256" key="3">
    <source>
        <dbReference type="SAM" id="MobiDB-lite"/>
    </source>
</evidence>
<dbReference type="CDD" id="cd04375">
    <property type="entry name" value="RhoGAP_DLC1"/>
    <property type="match status" value="1"/>
</dbReference>
<dbReference type="CDD" id="cd08869">
    <property type="entry name" value="START_RhoGAP"/>
    <property type="match status" value="1"/>
</dbReference>
<dbReference type="InterPro" id="IPR002913">
    <property type="entry name" value="START_lipid-bd_dom"/>
</dbReference>
<dbReference type="InterPro" id="IPR000198">
    <property type="entry name" value="RhoGAP_dom"/>
</dbReference>
<dbReference type="Pfam" id="PF00620">
    <property type="entry name" value="RhoGAP"/>
    <property type="match status" value="1"/>
</dbReference>
<dbReference type="Proteomes" id="UP000719412">
    <property type="component" value="Unassembled WGS sequence"/>
</dbReference>
<evidence type="ECO:0000313" key="7">
    <source>
        <dbReference type="Proteomes" id="UP000719412"/>
    </source>
</evidence>
<dbReference type="GO" id="GO:0007165">
    <property type="term" value="P:signal transduction"/>
    <property type="evidence" value="ECO:0007669"/>
    <property type="project" value="InterPro"/>
</dbReference>
<reference evidence="6" key="2">
    <citation type="submission" date="2021-08" db="EMBL/GenBank/DDBJ databases">
        <authorList>
            <person name="Eriksson T."/>
        </authorList>
    </citation>
    <scope>NUCLEOTIDE SEQUENCE</scope>
    <source>
        <strain evidence="6">Stoneville</strain>
        <tissue evidence="6">Whole head</tissue>
    </source>
</reference>
<dbReference type="SUPFAM" id="SSF48350">
    <property type="entry name" value="GTPase activation domain, GAP"/>
    <property type="match status" value="1"/>
</dbReference>
<dbReference type="SUPFAM" id="SSF55961">
    <property type="entry name" value="Bet v1-like"/>
    <property type="match status" value="1"/>
</dbReference>
<dbReference type="SMART" id="SM00324">
    <property type="entry name" value="RhoGAP"/>
    <property type="match status" value="1"/>
</dbReference>
<dbReference type="Gene3D" id="1.10.287.2070">
    <property type="match status" value="1"/>
</dbReference>
<feature type="compositionally biased region" description="Basic residues" evidence="3">
    <location>
        <begin position="484"/>
        <end position="493"/>
    </location>
</feature>
<dbReference type="PROSITE" id="PS50848">
    <property type="entry name" value="START"/>
    <property type="match status" value="1"/>
</dbReference>
<dbReference type="InterPro" id="IPR013761">
    <property type="entry name" value="SAM/pointed_sf"/>
</dbReference>
<dbReference type="GO" id="GO:0008289">
    <property type="term" value="F:lipid binding"/>
    <property type="evidence" value="ECO:0007669"/>
    <property type="project" value="InterPro"/>
</dbReference>
<dbReference type="PANTHER" id="PTHR12659:SF7">
    <property type="entry name" value="CROSSVEINLESS C, ISOFORM C"/>
    <property type="match status" value="1"/>
</dbReference>
<dbReference type="Pfam" id="PF01852">
    <property type="entry name" value="START"/>
    <property type="match status" value="1"/>
</dbReference>
<evidence type="ECO:0000256" key="1">
    <source>
        <dbReference type="ARBA" id="ARBA00022468"/>
    </source>
</evidence>
<dbReference type="PANTHER" id="PTHR12659">
    <property type="entry name" value="RHO-TYPE GTPASE ACTIVATING PROTEIN"/>
    <property type="match status" value="1"/>
</dbReference>
<evidence type="ECO:0000313" key="6">
    <source>
        <dbReference type="EMBL" id="KAH0820445.1"/>
    </source>
</evidence>
<feature type="compositionally biased region" description="Basic and acidic residues" evidence="3">
    <location>
        <begin position="461"/>
        <end position="483"/>
    </location>
</feature>
<reference evidence="6" key="1">
    <citation type="journal article" date="2020" name="J Insects Food Feed">
        <title>The yellow mealworm (Tenebrio molitor) genome: a resource for the emerging insects as food and feed industry.</title>
        <authorList>
            <person name="Eriksson T."/>
            <person name="Andere A."/>
            <person name="Kelstrup H."/>
            <person name="Emery V."/>
            <person name="Picard C."/>
        </authorList>
    </citation>
    <scope>NUCLEOTIDE SEQUENCE</scope>
    <source>
        <strain evidence="6">Stoneville</strain>
        <tissue evidence="6">Whole head</tissue>
    </source>
</reference>
<keyword evidence="2" id="KW-0597">Phosphoprotein</keyword>
<evidence type="ECO:0000256" key="2">
    <source>
        <dbReference type="ARBA" id="ARBA00022553"/>
    </source>
</evidence>
<dbReference type="FunFam" id="3.30.530.20:FF:000009">
    <property type="entry name" value="StAR related lipid transfer domain containing 13"/>
    <property type="match status" value="1"/>
</dbReference>
<keyword evidence="7" id="KW-1185">Reference proteome</keyword>
<gene>
    <name evidence="6" type="ORF">GEV33_002349</name>
</gene>
<accession>A0A8J6LG40</accession>
<feature type="region of interest" description="Disordered" evidence="3">
    <location>
        <begin position="257"/>
        <end position="276"/>
    </location>
</feature>
<keyword evidence="1" id="KW-0343">GTPase activation</keyword>
<dbReference type="Gene3D" id="3.30.530.20">
    <property type="match status" value="1"/>
</dbReference>
<evidence type="ECO:0000259" key="4">
    <source>
        <dbReference type="PROSITE" id="PS50238"/>
    </source>
</evidence>
<dbReference type="SMART" id="SM00234">
    <property type="entry name" value="START"/>
    <property type="match status" value="1"/>
</dbReference>
<dbReference type="SUPFAM" id="SSF47769">
    <property type="entry name" value="SAM/Pointed domain"/>
    <property type="match status" value="1"/>
</dbReference>
<comment type="caution">
    <text evidence="6">The sequence shown here is derived from an EMBL/GenBank/DDBJ whole genome shotgun (WGS) entry which is preliminary data.</text>
</comment>
<evidence type="ECO:0008006" key="8">
    <source>
        <dbReference type="Google" id="ProtNLM"/>
    </source>
</evidence>
<feature type="region of interest" description="Disordered" evidence="3">
    <location>
        <begin position="456"/>
        <end position="493"/>
    </location>
</feature>